<dbReference type="AlphaFoldDB" id="A0A383VMB5"/>
<evidence type="ECO:0000313" key="3">
    <source>
        <dbReference type="Proteomes" id="UP000256970"/>
    </source>
</evidence>
<organism evidence="2 3">
    <name type="scientific">Tetradesmus obliquus</name>
    <name type="common">Green alga</name>
    <name type="synonym">Acutodesmus obliquus</name>
    <dbReference type="NCBI Taxonomy" id="3088"/>
    <lineage>
        <taxon>Eukaryota</taxon>
        <taxon>Viridiplantae</taxon>
        <taxon>Chlorophyta</taxon>
        <taxon>core chlorophytes</taxon>
        <taxon>Chlorophyceae</taxon>
        <taxon>CS clade</taxon>
        <taxon>Sphaeropleales</taxon>
        <taxon>Scenedesmaceae</taxon>
        <taxon>Tetradesmus</taxon>
    </lineage>
</organism>
<reference evidence="2 3" key="1">
    <citation type="submission" date="2016-10" db="EMBL/GenBank/DDBJ databases">
        <authorList>
            <person name="Cai Z."/>
        </authorList>
    </citation>
    <scope>NUCLEOTIDE SEQUENCE [LARGE SCALE GENOMIC DNA]</scope>
</reference>
<proteinExistence type="predicted"/>
<dbReference type="EMBL" id="FNXT01000728">
    <property type="protein sequence ID" value="SZX66677.1"/>
    <property type="molecule type" value="Genomic_DNA"/>
</dbReference>
<sequence>MAAHNRGCGKGAYTKGNYKNETINSRVGSTTQALLKPATEVPAWDFPVSANIYELFFVALCVILVICILEEATNGISSEHAWPQVEWPIDEEFEAAGWPFTTTTTATATATTSLPDDTASNLLPATTGDSLPVPTNSKPATDPAVMAAAPAVAVVTTSTVFVYVEADSSSDSSSDTAADTPSHIYAPKQQPDVVAAAAAAAANKAKVQLLLQPLHVECDTAAVFAGLADNMQQQHAMHVNTLTTAAAAAAVVVAGGGGRQGSKASGLLRRVCSKLFACGGGNSMLRVDAL</sequence>
<evidence type="ECO:0000256" key="1">
    <source>
        <dbReference type="SAM" id="MobiDB-lite"/>
    </source>
</evidence>
<feature type="compositionally biased region" description="Polar residues" evidence="1">
    <location>
        <begin position="113"/>
        <end position="134"/>
    </location>
</feature>
<feature type="region of interest" description="Disordered" evidence="1">
    <location>
        <begin position="108"/>
        <end position="134"/>
    </location>
</feature>
<dbReference type="Proteomes" id="UP000256970">
    <property type="component" value="Unassembled WGS sequence"/>
</dbReference>
<accession>A0A383VMB5</accession>
<gene>
    <name evidence="2" type="ORF">BQ4739_LOCUS7098</name>
</gene>
<protein>
    <submittedName>
        <fullName evidence="2">Uncharacterized protein</fullName>
    </submittedName>
</protein>
<keyword evidence="3" id="KW-1185">Reference proteome</keyword>
<evidence type="ECO:0000313" key="2">
    <source>
        <dbReference type="EMBL" id="SZX66677.1"/>
    </source>
</evidence>
<name>A0A383VMB5_TETOB</name>